<feature type="transmembrane region" description="Helical" evidence="1">
    <location>
        <begin position="12"/>
        <end position="31"/>
    </location>
</feature>
<dbReference type="Proteomes" id="UP001595962">
    <property type="component" value="Unassembled WGS sequence"/>
</dbReference>
<proteinExistence type="predicted"/>
<evidence type="ECO:0000256" key="1">
    <source>
        <dbReference type="SAM" id="Phobius"/>
    </source>
</evidence>
<keyword evidence="1" id="KW-0812">Transmembrane</keyword>
<feature type="transmembrane region" description="Helical" evidence="1">
    <location>
        <begin position="84"/>
        <end position="104"/>
    </location>
</feature>
<evidence type="ECO:0000313" key="3">
    <source>
        <dbReference type="Proteomes" id="UP001595962"/>
    </source>
</evidence>
<keyword evidence="3" id="KW-1185">Reference proteome</keyword>
<gene>
    <name evidence="2" type="ORF">ACFO3I_15840</name>
</gene>
<dbReference type="RefSeq" id="WP_377335603.1">
    <property type="nucleotide sequence ID" value="NZ_JBHSGB010000015.1"/>
</dbReference>
<keyword evidence="1" id="KW-0472">Membrane</keyword>
<sequence length="278" mass="30613">MLTQIPKDLPLFFALSAAAAILVYGFTGMNLDMRPSSTSALGMIFIPLWSCIAAVIAYLLGYVIRFVWRTQFTEPAVQPWHGKVLAVMLGGIMLCSALMAWYSVQTYEEAAKPNLVTYNGELVPQYQSSKLALVRTSTPVYGRDQQAEPIQWGENQTLLSVHNADVELRDSASNLQATVSVQELDYVTQYQAARIKLAGFVEPGLVMLIDGRATGKRSLLVVLTPDYKVFMRFMVERYWPLQSSALEIRLDPVDGEVIAVGAAAQEKLLISLGSAGAR</sequence>
<reference evidence="3" key="1">
    <citation type="journal article" date="2019" name="Int. J. Syst. Evol. Microbiol.">
        <title>The Global Catalogue of Microorganisms (GCM) 10K type strain sequencing project: providing services to taxonomists for standard genome sequencing and annotation.</title>
        <authorList>
            <consortium name="The Broad Institute Genomics Platform"/>
            <consortium name="The Broad Institute Genome Sequencing Center for Infectious Disease"/>
            <person name="Wu L."/>
            <person name="Ma J."/>
        </authorList>
    </citation>
    <scope>NUCLEOTIDE SEQUENCE [LARGE SCALE GENOMIC DNA]</scope>
    <source>
        <strain evidence="3">DT28</strain>
    </source>
</reference>
<evidence type="ECO:0000313" key="2">
    <source>
        <dbReference type="EMBL" id="MFC4656490.1"/>
    </source>
</evidence>
<name>A0ABV9JQE6_9GAMM</name>
<protein>
    <recommendedName>
        <fullName evidence="4">ResB-like domain-containing protein</fullName>
    </recommendedName>
</protein>
<organism evidence="2 3">
    <name type="scientific">Rheinheimera marina</name>
    <dbReference type="NCBI Taxonomy" id="1774958"/>
    <lineage>
        <taxon>Bacteria</taxon>
        <taxon>Pseudomonadati</taxon>
        <taxon>Pseudomonadota</taxon>
        <taxon>Gammaproteobacteria</taxon>
        <taxon>Chromatiales</taxon>
        <taxon>Chromatiaceae</taxon>
        <taxon>Rheinheimera</taxon>
    </lineage>
</organism>
<keyword evidence="1" id="KW-1133">Transmembrane helix</keyword>
<comment type="caution">
    <text evidence="2">The sequence shown here is derived from an EMBL/GenBank/DDBJ whole genome shotgun (WGS) entry which is preliminary data.</text>
</comment>
<evidence type="ECO:0008006" key="4">
    <source>
        <dbReference type="Google" id="ProtNLM"/>
    </source>
</evidence>
<feature type="transmembrane region" description="Helical" evidence="1">
    <location>
        <begin position="43"/>
        <end position="64"/>
    </location>
</feature>
<dbReference type="EMBL" id="JBHSGB010000015">
    <property type="protein sequence ID" value="MFC4656490.1"/>
    <property type="molecule type" value="Genomic_DNA"/>
</dbReference>
<accession>A0ABV9JQE6</accession>